<feature type="region of interest" description="Disordered" evidence="1">
    <location>
        <begin position="27"/>
        <end position="47"/>
    </location>
</feature>
<reference evidence="2 3" key="1">
    <citation type="submission" date="2019-03" db="EMBL/GenBank/DDBJ databases">
        <title>Nematode-trapping fungi genome.</title>
        <authorList>
            <person name="Vidal-Diez De Ulzurrun G."/>
        </authorList>
    </citation>
    <scope>NUCLEOTIDE SEQUENCE [LARGE SCALE GENOMIC DNA]</scope>
    <source>
        <strain evidence="2 3">TWF154</strain>
    </source>
</reference>
<gene>
    <name evidence="2" type="ORF">EYR41_000189</name>
</gene>
<name>A0A7C8TS03_ORBOL</name>
<protein>
    <submittedName>
        <fullName evidence="2">Uncharacterized protein</fullName>
    </submittedName>
</protein>
<comment type="caution">
    <text evidence="2">The sequence shown here is derived from an EMBL/GenBank/DDBJ whole genome shotgun (WGS) entry which is preliminary data.</text>
</comment>
<dbReference type="AlphaFoldDB" id="A0A7C8TS03"/>
<evidence type="ECO:0000313" key="2">
    <source>
        <dbReference type="EMBL" id="TGJ73070.1"/>
    </source>
</evidence>
<dbReference type="EMBL" id="SOZJ01000001">
    <property type="protein sequence ID" value="TGJ73070.1"/>
    <property type="molecule type" value="Genomic_DNA"/>
</dbReference>
<sequence>MQSISPCKDMDMDHTSGKRVLLFPVATDSRPSSFDNPLPSKRARSNSPAFPIPPCRLLGIVTGRLGPNWPCDRDRILSLPPNNLPTITNLVWYFGVVMVVSKKSAEVGPH</sequence>
<proteinExistence type="predicted"/>
<accession>A0A7C8TS03</accession>
<dbReference type="Proteomes" id="UP000297595">
    <property type="component" value="Unassembled WGS sequence"/>
</dbReference>
<evidence type="ECO:0000256" key="1">
    <source>
        <dbReference type="SAM" id="MobiDB-lite"/>
    </source>
</evidence>
<organism evidence="2 3">
    <name type="scientific">Orbilia oligospora</name>
    <name type="common">Nematode-trapping fungus</name>
    <name type="synonym">Arthrobotrys oligospora</name>
    <dbReference type="NCBI Taxonomy" id="2813651"/>
    <lineage>
        <taxon>Eukaryota</taxon>
        <taxon>Fungi</taxon>
        <taxon>Dikarya</taxon>
        <taxon>Ascomycota</taxon>
        <taxon>Pezizomycotina</taxon>
        <taxon>Orbiliomycetes</taxon>
        <taxon>Orbiliales</taxon>
        <taxon>Orbiliaceae</taxon>
        <taxon>Orbilia</taxon>
    </lineage>
</organism>
<evidence type="ECO:0000313" key="3">
    <source>
        <dbReference type="Proteomes" id="UP000297595"/>
    </source>
</evidence>